<dbReference type="GO" id="GO:0050660">
    <property type="term" value="F:flavin adenine dinucleotide binding"/>
    <property type="evidence" value="ECO:0000318"/>
    <property type="project" value="GO_Central"/>
</dbReference>
<keyword evidence="7" id="KW-1185">Reference proteome</keyword>
<evidence type="ECO:0000256" key="1">
    <source>
        <dbReference type="ARBA" id="ARBA00009183"/>
    </source>
</evidence>
<sequence length="1892" mass="183332">MPTAVVVGSDPAALHCAAILHQHGFDLTVLESSNAVGGQWTQALYSGGCLDPAYDAWRDGLFLDFPLAAPRLQSHSSARDGFAAGSTSFGRGGAGGGDDQLGSPSGDSMSGARDDGGGGGSLPTSPSIGRGGGGGNGAAGRTVSRSGSSARRGLAQAEPSGPPPPPAHELQLLHHMLVYSHAAGIHANIKLNCTLRRAKWTAMNACWRLELKNEQSMQRGQLSADLLLVSKFAVAAPRLPRLQGRELYCGTVLTANDQLLEEGGAVVLEQQLRGRHVLVVGSGAAAQDWAEHCRRFAGAAGAVVLLEVQDDEADPGLSPGLEDGGGGGLLSRLFGSCCRGGGGSGSNSPRREESKLGRFSPARYPAHTHDIAAAADGSNAGPAAHRSEIGTPRHDSAAGTFFSSGANALTSGAGSAAAAVASLVHGAGADGANGGPGSGRGGMGGGVMMGRGNLRVHVDPAGLLAAHASVDSTAGVEEDGVVLDPGLGQLGGMEHLRLGHELAEDGEGTAGSGNGIADGADRRDGPGPASGANVVDDGAAGAAGGSPAAANSPGPRPPSGAASGGQATPQRGLKSSNGAFATGPGGAGVGNDDVGPNGVSSLRMIAGVGALLNGTHVTFTNGNEVPADVVLLVPLGGSEPSLTFLDVAAAMRASMGGNSITLAAGVDLNNPRSFKNRTISGTGSMTGSFCSMPEGLSHELAPGLLYRDMVSNSPAAPNLALVGVSSDAAAHDARAAAAQAAWLMATWAGPHGSGDAYDGGDASFHDGGAESGDGGGDVARRVDSDGHAGDTGFLRQATPLMANEDIALRARWRAEAARCKGGVSVGAPGGGGGGGGGGAGANGDGAGGGGGCSNGVYLARYLLQLLDDLGKPVRPPKGLLGGNGGGGTAALAAAAAQLTRGRVAKLLNTRRLRRPLHLADLTGTISLSRAASRNSRAMLDTASRLALVANANANAANANPYTRYSRPSLSPSPSARHMSQTRGHSMNGGPVGFGSNVPLALMGSGAGDGSLGPGGDRSLGSGGPGGGLRTSAPLAAIRDRGSGRVIGPGAMAALALASGAAGVCGGGSSGGAPPGGGGGGYESPVYRSEGSYSAFLQPPASRGSPCSFTRPAGSAASFSRNGPGGGGAGGGGGGALPTSPSSVFDGALYCVAEHPSESLADATAAAVAAMDAEAAAGGGGYYAPPSPLSPTHSGGNSLTHSGRGRMLTGQLANLANSIASGGSGTGASATHSSPFATMTATGPAAPAAGSSGPMSMMDEGGGAMSQQRRLQMLQRHRSTSRLAGVSHASTGPPMAPATSVTAALPISTGSSGLGAATGAIANALSFGKRGPAASASQVSVDHSIPDRRTSYSGRPSNSRRSNPAGLGVLGGGGGGGGGGPGSLGLGGPGGPGGSSGRLHNSTSARHQLLVAAANSASRKRSLMLAGGSPSMSPDSYSPHGGGGGGGFNGPLGRHISNNGAGGGYSPTGTAAYGGSPSGFHRAHSEALNQLPYGYAYGGGASAAVGGGGAGVPMYGDGGGHGSRLRGSSNSSLAIGGGGYGGMGMGAGAGMAGGGGSGLSMSYLLAAARRGPVSEPLGIDGVVALSAPSSPARNIPEELEEEMVEAPAPATASLGVTDAQLATFSGGVVDAAGAHTAGGGAAAAAAAAGTSDGATGATGSGGTAIGSVFDGSSAVTLTPADTGSQQPAPVGVSPVVGRDRRAAARRRSITLPDLRLSNSGTLRQLPTPMLHMRGGGGEPGPGLGPHPEAYEAFRSPDEELLEYSVGQALHHLDEDEAAIGAEAHVAQFRSRGAAGHAGDSAADAVPGHGHAHAHAHMHPHAKTHAGMVRGPISGDGSLEEAAGVSVGMSPVRGRGPPRPSGAPSGAHPSAAAALAQKPPGFGGADGTEAVTAL</sequence>
<name>A0A2K3E695_CHLRE</name>
<feature type="compositionally biased region" description="Gly residues" evidence="5">
    <location>
        <begin position="1367"/>
        <end position="1395"/>
    </location>
</feature>
<feature type="region of interest" description="Disordered" evidence="5">
    <location>
        <begin position="1789"/>
        <end position="1892"/>
    </location>
</feature>
<feature type="compositionally biased region" description="Gly residues" evidence="5">
    <location>
        <begin position="1122"/>
        <end position="1135"/>
    </location>
</feature>
<feature type="region of interest" description="Disordered" evidence="5">
    <location>
        <begin position="376"/>
        <end position="396"/>
    </location>
</feature>
<dbReference type="Pfam" id="PF13450">
    <property type="entry name" value="NAD_binding_8"/>
    <property type="match status" value="1"/>
</dbReference>
<keyword evidence="2" id="KW-0560">Oxidoreductase</keyword>
<evidence type="ECO:0000256" key="4">
    <source>
        <dbReference type="ARBA" id="ARBA00047707"/>
    </source>
</evidence>
<feature type="compositionally biased region" description="Basic and acidic residues" evidence="5">
    <location>
        <begin position="385"/>
        <end position="396"/>
    </location>
</feature>
<protein>
    <recommendedName>
        <fullName evidence="3">indole-3-pyruvate monooxygenase</fullName>
        <ecNumber evidence="3">1.14.13.168</ecNumber>
    </recommendedName>
</protein>
<feature type="compositionally biased region" description="Low complexity" evidence="5">
    <location>
        <begin position="959"/>
        <end position="974"/>
    </location>
</feature>
<feature type="region of interest" description="Disordered" evidence="5">
    <location>
        <begin position="959"/>
        <end position="992"/>
    </location>
</feature>
<feature type="region of interest" description="Disordered" evidence="5">
    <location>
        <begin position="1334"/>
        <end position="1400"/>
    </location>
</feature>
<feature type="region of interest" description="Disordered" evidence="5">
    <location>
        <begin position="75"/>
        <end position="169"/>
    </location>
</feature>
<dbReference type="GO" id="GO:0103075">
    <property type="term" value="F:indole-3-pyruvate monooxygenase activity"/>
    <property type="evidence" value="ECO:0007669"/>
    <property type="project" value="UniProtKB-EC"/>
</dbReference>
<reference evidence="6 7" key="1">
    <citation type="journal article" date="2007" name="Science">
        <title>The Chlamydomonas genome reveals the evolution of key animal and plant functions.</title>
        <authorList>
            <person name="Merchant S.S."/>
            <person name="Prochnik S.E."/>
            <person name="Vallon O."/>
            <person name="Harris E.H."/>
            <person name="Karpowicz S.J."/>
            <person name="Witman G.B."/>
            <person name="Terry A."/>
            <person name="Salamov A."/>
            <person name="Fritz-Laylin L.K."/>
            <person name="Marechal-Drouard L."/>
            <person name="Marshall W.F."/>
            <person name="Qu L.H."/>
            <person name="Nelson D.R."/>
            <person name="Sanderfoot A.A."/>
            <person name="Spalding M.H."/>
            <person name="Kapitonov V.V."/>
            <person name="Ren Q."/>
            <person name="Ferris P."/>
            <person name="Lindquist E."/>
            <person name="Shapiro H."/>
            <person name="Lucas S.M."/>
            <person name="Grimwood J."/>
            <person name="Schmutz J."/>
            <person name="Cardol P."/>
            <person name="Cerutti H."/>
            <person name="Chanfreau G."/>
            <person name="Chen C.L."/>
            <person name="Cognat V."/>
            <person name="Croft M.T."/>
            <person name="Dent R."/>
            <person name="Dutcher S."/>
            <person name="Fernandez E."/>
            <person name="Fukuzawa H."/>
            <person name="Gonzalez-Ballester D."/>
            <person name="Gonzalez-Halphen D."/>
            <person name="Hallmann A."/>
            <person name="Hanikenne M."/>
            <person name="Hippler M."/>
            <person name="Inwood W."/>
            <person name="Jabbari K."/>
            <person name="Kalanon M."/>
            <person name="Kuras R."/>
            <person name="Lefebvre P.A."/>
            <person name="Lemaire S.D."/>
            <person name="Lobanov A.V."/>
            <person name="Lohr M."/>
            <person name="Manuell A."/>
            <person name="Meier I."/>
            <person name="Mets L."/>
            <person name="Mittag M."/>
            <person name="Mittelmeier T."/>
            <person name="Moroney J.V."/>
            <person name="Moseley J."/>
            <person name="Napoli C."/>
            <person name="Nedelcu A.M."/>
            <person name="Niyogi K."/>
            <person name="Novoselov S.V."/>
            <person name="Paulsen I.T."/>
            <person name="Pazour G."/>
            <person name="Purton S."/>
            <person name="Ral J.P."/>
            <person name="Riano-Pachon D.M."/>
            <person name="Riekhof W."/>
            <person name="Rymarquis L."/>
            <person name="Schroda M."/>
            <person name="Stern D."/>
            <person name="Umen J."/>
            <person name="Willows R."/>
            <person name="Wilson N."/>
            <person name="Zimmer S.L."/>
            <person name="Allmer J."/>
            <person name="Balk J."/>
            <person name="Bisova K."/>
            <person name="Chen C.J."/>
            <person name="Elias M."/>
            <person name="Gendler K."/>
            <person name="Hauser C."/>
            <person name="Lamb M.R."/>
            <person name="Ledford H."/>
            <person name="Long J.C."/>
            <person name="Minagawa J."/>
            <person name="Page M.D."/>
            <person name="Pan J."/>
            <person name="Pootakham W."/>
            <person name="Roje S."/>
            <person name="Rose A."/>
            <person name="Stahlberg E."/>
            <person name="Terauchi A.M."/>
            <person name="Yang P."/>
            <person name="Ball S."/>
            <person name="Bowler C."/>
            <person name="Dieckmann C.L."/>
            <person name="Gladyshev V.N."/>
            <person name="Green P."/>
            <person name="Jorgensen R."/>
            <person name="Mayfield S."/>
            <person name="Mueller-Roeber B."/>
            <person name="Rajamani S."/>
            <person name="Sayre R.T."/>
            <person name="Brokstein P."/>
            <person name="Dubchak I."/>
            <person name="Goodstein D."/>
            <person name="Hornick L."/>
            <person name="Huang Y.W."/>
            <person name="Jhaveri J."/>
            <person name="Luo Y."/>
            <person name="Martinez D."/>
            <person name="Ngau W.C."/>
            <person name="Otillar B."/>
            <person name="Poliakov A."/>
            <person name="Porter A."/>
            <person name="Szajkowski L."/>
            <person name="Werner G."/>
            <person name="Zhou K."/>
            <person name="Grigoriev I.V."/>
            <person name="Rokhsar D.S."/>
            <person name="Grossman A.R."/>
        </authorList>
    </citation>
    <scope>NUCLEOTIDE SEQUENCE [LARGE SCALE GENOMIC DNA]</scope>
    <source>
        <strain evidence="7">CC-503</strain>
    </source>
</reference>
<dbReference type="Gene3D" id="3.50.50.60">
    <property type="entry name" value="FAD/NAD(P)-binding domain"/>
    <property type="match status" value="2"/>
</dbReference>
<evidence type="ECO:0000313" key="6">
    <source>
        <dbReference type="EMBL" id="PNW88321.1"/>
    </source>
</evidence>
<dbReference type="InterPro" id="IPR036188">
    <property type="entry name" value="FAD/NAD-bd_sf"/>
</dbReference>
<feature type="region of interest" description="Disordered" evidence="5">
    <location>
        <begin position="1004"/>
        <end position="1032"/>
    </location>
</feature>
<feature type="region of interest" description="Disordered" evidence="5">
    <location>
        <begin position="1420"/>
        <end position="1443"/>
    </location>
</feature>
<feature type="compositionally biased region" description="Gly residues" evidence="5">
    <location>
        <begin position="90"/>
        <end position="99"/>
    </location>
</feature>
<evidence type="ECO:0000256" key="3">
    <source>
        <dbReference type="ARBA" id="ARBA00039148"/>
    </source>
</evidence>
<feature type="region of interest" description="Disordered" evidence="5">
    <location>
        <begin position="504"/>
        <end position="594"/>
    </location>
</feature>
<feature type="compositionally biased region" description="Low complexity" evidence="5">
    <location>
        <begin position="1860"/>
        <end position="1878"/>
    </location>
</feature>
<dbReference type="SUPFAM" id="SSF51905">
    <property type="entry name" value="FAD/NAD(P)-binding domain"/>
    <property type="match status" value="1"/>
</dbReference>
<feature type="compositionally biased region" description="Low complexity" evidence="5">
    <location>
        <begin position="1789"/>
        <end position="1807"/>
    </location>
</feature>
<dbReference type="PANTHER" id="PTHR43539">
    <property type="entry name" value="FLAVIN-BINDING MONOOXYGENASE-LIKE PROTEIN (AFU_ORTHOLOGUE AFUA_4G09220)"/>
    <property type="match status" value="1"/>
</dbReference>
<dbReference type="GeneID" id="66052042"/>
<comment type="catalytic activity">
    <reaction evidence="4">
        <text>indole-3-pyruvate + NADPH + O2 + H(+) = (indol-3-yl)acetate + CO2 + NADP(+) + H2O</text>
        <dbReference type="Rhea" id="RHEA:34331"/>
        <dbReference type="ChEBI" id="CHEBI:15377"/>
        <dbReference type="ChEBI" id="CHEBI:15378"/>
        <dbReference type="ChEBI" id="CHEBI:15379"/>
        <dbReference type="ChEBI" id="CHEBI:16526"/>
        <dbReference type="ChEBI" id="CHEBI:17640"/>
        <dbReference type="ChEBI" id="CHEBI:30854"/>
        <dbReference type="ChEBI" id="CHEBI:57783"/>
        <dbReference type="ChEBI" id="CHEBI:58349"/>
        <dbReference type="EC" id="1.14.13.168"/>
    </reaction>
</comment>
<dbReference type="OrthoDB" id="547657at2759"/>
<evidence type="ECO:0000313" key="7">
    <source>
        <dbReference type="Proteomes" id="UP000006906"/>
    </source>
</evidence>
<dbReference type="EMBL" id="CM008962">
    <property type="protein sequence ID" value="PNW88321.1"/>
    <property type="molecule type" value="Genomic_DNA"/>
</dbReference>
<proteinExistence type="inferred from homology"/>
<feature type="compositionally biased region" description="Low complexity" evidence="5">
    <location>
        <begin position="139"/>
        <end position="155"/>
    </location>
</feature>
<dbReference type="RefSeq" id="XP_042928443.1">
    <property type="nucleotide sequence ID" value="XM_043058529.1"/>
</dbReference>
<feature type="compositionally biased region" description="Gly residues" evidence="5">
    <location>
        <begin position="129"/>
        <end position="138"/>
    </location>
</feature>
<dbReference type="Gramene" id="PNW88321">
    <property type="protein sequence ID" value="PNW88321"/>
    <property type="gene ID" value="CHLRE_01g024250v5"/>
</dbReference>
<dbReference type="InterPro" id="IPR050982">
    <property type="entry name" value="Auxin_biosynth/cation_transpt"/>
</dbReference>
<dbReference type="KEGG" id="cre:CHLRE_01g024250v5"/>
<feature type="compositionally biased region" description="Low complexity" evidence="5">
    <location>
        <begin position="1354"/>
        <end position="1366"/>
    </location>
</feature>
<feature type="compositionally biased region" description="Gly residues" evidence="5">
    <location>
        <begin position="1004"/>
        <end position="1028"/>
    </location>
</feature>
<dbReference type="Proteomes" id="UP000006906">
    <property type="component" value="Chromosome 1"/>
</dbReference>
<feature type="compositionally biased region" description="Basic residues" evidence="5">
    <location>
        <begin position="1808"/>
        <end position="1822"/>
    </location>
</feature>
<dbReference type="InParanoid" id="A0A2K3E695"/>
<accession>A0A2K3E695</accession>
<gene>
    <name evidence="6" type="ORF">CHLRE_01g024250v5</name>
</gene>
<comment type="similarity">
    <text evidence="1">Belongs to the FMO family.</text>
</comment>
<evidence type="ECO:0000256" key="5">
    <source>
        <dbReference type="SAM" id="MobiDB-lite"/>
    </source>
</evidence>
<feature type="region of interest" description="Disordered" evidence="5">
    <location>
        <begin position="1097"/>
        <end position="1137"/>
    </location>
</feature>
<evidence type="ECO:0000256" key="2">
    <source>
        <dbReference type="ARBA" id="ARBA00023002"/>
    </source>
</evidence>
<dbReference type="EC" id="1.14.13.168" evidence="3"/>
<organism evidence="6 7">
    <name type="scientific">Chlamydomonas reinhardtii</name>
    <name type="common">Chlamydomonas smithii</name>
    <dbReference type="NCBI Taxonomy" id="3055"/>
    <lineage>
        <taxon>Eukaryota</taxon>
        <taxon>Viridiplantae</taxon>
        <taxon>Chlorophyta</taxon>
        <taxon>core chlorophytes</taxon>
        <taxon>Chlorophyceae</taxon>
        <taxon>CS clade</taxon>
        <taxon>Chlamydomonadales</taxon>
        <taxon>Chlamydomonadaceae</taxon>
        <taxon>Chlamydomonas</taxon>
    </lineage>
</organism>
<feature type="region of interest" description="Disordered" evidence="5">
    <location>
        <begin position="758"/>
        <end position="778"/>
    </location>
</feature>
<dbReference type="GO" id="GO:0004497">
    <property type="term" value="F:monooxygenase activity"/>
    <property type="evidence" value="ECO:0000318"/>
    <property type="project" value="GO_Central"/>
</dbReference>
<feature type="compositionally biased region" description="Low complexity" evidence="5">
    <location>
        <begin position="529"/>
        <end position="565"/>
    </location>
</feature>
<dbReference type="PANTHER" id="PTHR43539:SF78">
    <property type="entry name" value="FLAVIN-CONTAINING MONOOXYGENASE"/>
    <property type="match status" value="1"/>
</dbReference>
<feature type="compositionally biased region" description="Polar residues" evidence="5">
    <location>
        <begin position="566"/>
        <end position="576"/>
    </location>
</feature>